<keyword evidence="2" id="KW-1185">Reference proteome</keyword>
<dbReference type="GO" id="GO:0016791">
    <property type="term" value="F:phosphatase activity"/>
    <property type="evidence" value="ECO:0007669"/>
    <property type="project" value="UniProtKB-ARBA"/>
</dbReference>
<dbReference type="EMBL" id="AENN01000015">
    <property type="protein sequence ID" value="EFR31313.1"/>
    <property type="molecule type" value="Genomic_DNA"/>
</dbReference>
<dbReference type="PROSITE" id="PS01228">
    <property type="entry name" value="COF_1"/>
    <property type="match status" value="1"/>
</dbReference>
<dbReference type="GO" id="GO:0005829">
    <property type="term" value="C:cytosol"/>
    <property type="evidence" value="ECO:0007669"/>
    <property type="project" value="TreeGrafter"/>
</dbReference>
<gene>
    <name evidence="1" type="ORF">HMPREF9257_1241</name>
</gene>
<dbReference type="NCBIfam" id="TIGR01484">
    <property type="entry name" value="HAD-SF-IIB"/>
    <property type="match status" value="1"/>
</dbReference>
<dbReference type="Gene3D" id="3.40.50.1000">
    <property type="entry name" value="HAD superfamily/HAD-like"/>
    <property type="match status" value="1"/>
</dbReference>
<dbReference type="SFLD" id="SFLDG01144">
    <property type="entry name" value="C2.B.4:_PGP_Like"/>
    <property type="match status" value="1"/>
</dbReference>
<dbReference type="Proteomes" id="UP000005990">
    <property type="component" value="Unassembled WGS sequence"/>
</dbReference>
<dbReference type="Pfam" id="PF08282">
    <property type="entry name" value="Hydrolase_3"/>
    <property type="match status" value="1"/>
</dbReference>
<accession>E4KNV9</accession>
<dbReference type="PANTHER" id="PTHR10000:SF8">
    <property type="entry name" value="HAD SUPERFAMILY HYDROLASE-LIKE, TYPE 3"/>
    <property type="match status" value="1"/>
</dbReference>
<dbReference type="STRING" id="908337.HMPREF9257_1241"/>
<dbReference type="PANTHER" id="PTHR10000">
    <property type="entry name" value="PHOSPHOSERINE PHOSPHATASE"/>
    <property type="match status" value="1"/>
</dbReference>
<protein>
    <submittedName>
        <fullName evidence="1">Cof-like hydrolase</fullName>
    </submittedName>
</protein>
<dbReference type="eggNOG" id="COG0561">
    <property type="taxonomic scope" value="Bacteria"/>
</dbReference>
<dbReference type="InterPro" id="IPR023214">
    <property type="entry name" value="HAD_sf"/>
</dbReference>
<dbReference type="InterPro" id="IPR006379">
    <property type="entry name" value="HAD-SF_hydro_IIB"/>
</dbReference>
<dbReference type="InterPro" id="IPR000150">
    <property type="entry name" value="Cof"/>
</dbReference>
<dbReference type="PROSITE" id="PS01229">
    <property type="entry name" value="COF_2"/>
    <property type="match status" value="1"/>
</dbReference>
<evidence type="ECO:0000313" key="2">
    <source>
        <dbReference type="Proteomes" id="UP000005990"/>
    </source>
</evidence>
<dbReference type="InterPro" id="IPR036412">
    <property type="entry name" value="HAD-like_sf"/>
</dbReference>
<dbReference type="RefSeq" id="WP_006418516.1">
    <property type="nucleotide sequence ID" value="NZ_AENN01000015.1"/>
</dbReference>
<reference evidence="1 2" key="1">
    <citation type="submission" date="2010-10" db="EMBL/GenBank/DDBJ databases">
        <authorList>
            <person name="Durkin A.S."/>
            <person name="Madupu R."/>
            <person name="Torralba M."/>
            <person name="Gillis M."/>
            <person name="Methe B."/>
            <person name="Sutton G."/>
            <person name="Nelson K.E."/>
        </authorList>
    </citation>
    <scope>NUCLEOTIDE SEQUENCE [LARGE SCALE GENOMIC DNA]</scope>
    <source>
        <strain evidence="1 2">ACS-139-V-Col8</strain>
    </source>
</reference>
<keyword evidence="1" id="KW-0378">Hydrolase</keyword>
<dbReference type="SFLD" id="SFLDG01140">
    <property type="entry name" value="C2.B:_Phosphomannomutase_and_P"/>
    <property type="match status" value="1"/>
</dbReference>
<dbReference type="SFLD" id="SFLDS00003">
    <property type="entry name" value="Haloacid_Dehalogenase"/>
    <property type="match status" value="1"/>
</dbReference>
<organism evidence="1 2">
    <name type="scientific">Eremococcus coleocola ACS-139-V-Col8</name>
    <dbReference type="NCBI Taxonomy" id="908337"/>
    <lineage>
        <taxon>Bacteria</taxon>
        <taxon>Bacillati</taxon>
        <taxon>Bacillota</taxon>
        <taxon>Bacilli</taxon>
        <taxon>Lactobacillales</taxon>
        <taxon>Aerococcaceae</taxon>
        <taxon>Eremococcus</taxon>
    </lineage>
</organism>
<comment type="caution">
    <text evidence="1">The sequence shown here is derived from an EMBL/GenBank/DDBJ whole genome shotgun (WGS) entry which is preliminary data.</text>
</comment>
<name>E4KNV9_9LACT</name>
<proteinExistence type="predicted"/>
<dbReference type="SUPFAM" id="SSF56784">
    <property type="entry name" value="HAD-like"/>
    <property type="match status" value="1"/>
</dbReference>
<evidence type="ECO:0000313" key="1">
    <source>
        <dbReference type="EMBL" id="EFR31313.1"/>
    </source>
</evidence>
<dbReference type="CDD" id="cd07516">
    <property type="entry name" value="HAD_Pase"/>
    <property type="match status" value="1"/>
</dbReference>
<dbReference type="NCBIfam" id="TIGR00099">
    <property type="entry name" value="Cof-subfamily"/>
    <property type="match status" value="1"/>
</dbReference>
<dbReference type="AlphaFoldDB" id="E4KNV9"/>
<sequence>MIKLIAIDLDGTLVNDQKEIPLENIKAIHRAQAAGVRVVLCTGRPYTAVKPLVDQLGFTDHDLVAVFNGGQIRKAVSGQVLSEKTISQADMLRWYAETERLQIPFNIIDSDWVYEPASYPEGHPSFYVGKVSSAPATHADFNQFAADHRFNKLVVTVEADYLEQQLGQMDPDLMAEFSLSRSYPFQLEIMAQGIDKGYALDQLSQVLNIDIADMVAIGDQLNDLAMIEKAGHGVAMGNAEPEIKALAEYITDTNNNAGVAKAIDYYLQKEKE</sequence>
<dbReference type="OrthoDB" id="9790031at2"/>
<dbReference type="GO" id="GO:0000287">
    <property type="term" value="F:magnesium ion binding"/>
    <property type="evidence" value="ECO:0007669"/>
    <property type="project" value="TreeGrafter"/>
</dbReference>
<dbReference type="Gene3D" id="3.30.1240.10">
    <property type="match status" value="1"/>
</dbReference>